<reference evidence="16 17" key="1">
    <citation type="submission" date="2017-08" db="EMBL/GenBank/DDBJ databases">
        <authorList>
            <person name="Park S.-J."/>
            <person name="Kim H."/>
        </authorList>
    </citation>
    <scope>NUCLEOTIDE SEQUENCE [LARGE SCALE GENOMIC DNA]</scope>
    <source>
        <strain evidence="17">ye3</strain>
    </source>
</reference>
<evidence type="ECO:0000256" key="11">
    <source>
        <dbReference type="ARBA" id="ARBA00061173"/>
    </source>
</evidence>
<evidence type="ECO:0000256" key="5">
    <source>
        <dbReference type="ARBA" id="ARBA00022735"/>
    </source>
</evidence>
<keyword evidence="2" id="KW-0813">Transport</keyword>
<dbReference type="InterPro" id="IPR003439">
    <property type="entry name" value="ABC_transporter-like_ATP-bd"/>
</dbReference>
<evidence type="ECO:0000256" key="6">
    <source>
        <dbReference type="ARBA" id="ARBA00022741"/>
    </source>
</evidence>
<dbReference type="InterPro" id="IPR027417">
    <property type="entry name" value="P-loop_NTPase"/>
</dbReference>
<dbReference type="InterPro" id="IPR036640">
    <property type="entry name" value="ABC1_TM_sf"/>
</dbReference>
<dbReference type="Proteomes" id="UP000283474">
    <property type="component" value="Chromosome"/>
</dbReference>
<dbReference type="InterPro" id="IPR003593">
    <property type="entry name" value="AAA+_ATPase"/>
</dbReference>
<dbReference type="OrthoDB" id="9787557at2"/>
<evidence type="ECO:0000259" key="14">
    <source>
        <dbReference type="PROSITE" id="PS50893"/>
    </source>
</evidence>
<evidence type="ECO:0000256" key="2">
    <source>
        <dbReference type="ARBA" id="ARBA00022448"/>
    </source>
</evidence>
<evidence type="ECO:0000256" key="8">
    <source>
        <dbReference type="ARBA" id="ARBA00022989"/>
    </source>
</evidence>
<evidence type="ECO:0000256" key="12">
    <source>
        <dbReference type="ARBA" id="ARBA00072252"/>
    </source>
</evidence>
<dbReference type="PANTHER" id="PTHR24221">
    <property type="entry name" value="ATP-BINDING CASSETTE SUB-FAMILY B"/>
    <property type="match status" value="1"/>
</dbReference>
<dbReference type="InterPro" id="IPR039421">
    <property type="entry name" value="Type_1_exporter"/>
</dbReference>
<dbReference type="NCBIfam" id="TIGR03797">
    <property type="entry name" value="NHLM_micro_ABC2"/>
    <property type="match status" value="1"/>
</dbReference>
<evidence type="ECO:0000256" key="4">
    <source>
        <dbReference type="ARBA" id="ARBA00022692"/>
    </source>
</evidence>
<accession>A0A410G9U4</accession>
<evidence type="ECO:0000256" key="1">
    <source>
        <dbReference type="ARBA" id="ARBA00004651"/>
    </source>
</evidence>
<dbReference type="PROSITE" id="PS00211">
    <property type="entry name" value="ABC_TRANSPORTER_1"/>
    <property type="match status" value="1"/>
</dbReference>
<feature type="domain" description="ABC transmembrane type-1" evidence="15">
    <location>
        <begin position="434"/>
        <end position="718"/>
    </location>
</feature>
<dbReference type="AlphaFoldDB" id="A0A410G9U4"/>
<keyword evidence="7" id="KW-0067">ATP-binding</keyword>
<dbReference type="GO" id="GO:0016887">
    <property type="term" value="F:ATP hydrolysis activity"/>
    <property type="evidence" value="ECO:0007669"/>
    <property type="project" value="InterPro"/>
</dbReference>
<feature type="transmembrane region" description="Helical" evidence="13">
    <location>
        <begin position="433"/>
        <end position="458"/>
    </location>
</feature>
<dbReference type="GO" id="GO:0031640">
    <property type="term" value="P:killing of cells of another organism"/>
    <property type="evidence" value="ECO:0007669"/>
    <property type="project" value="UniProtKB-KW"/>
</dbReference>
<organism evidence="16 17">
    <name type="scientific">Pollutimonas thiosulfatoxidans</name>
    <dbReference type="NCBI Taxonomy" id="2028345"/>
    <lineage>
        <taxon>Bacteria</taxon>
        <taxon>Pseudomonadati</taxon>
        <taxon>Pseudomonadota</taxon>
        <taxon>Betaproteobacteria</taxon>
        <taxon>Burkholderiales</taxon>
        <taxon>Alcaligenaceae</taxon>
        <taxon>Pollutimonas</taxon>
    </lineage>
</organism>
<dbReference type="SMART" id="SM00382">
    <property type="entry name" value="AAA"/>
    <property type="match status" value="1"/>
</dbReference>
<comment type="function">
    <text evidence="10">Involved in the export of calmodulin-sensitive adenylate cyclase-hemolysin (cyclolysin).</text>
</comment>
<dbReference type="SUPFAM" id="SSF90123">
    <property type="entry name" value="ABC transporter transmembrane region"/>
    <property type="match status" value="1"/>
</dbReference>
<protein>
    <recommendedName>
        <fullName evidence="12">Cyclolysin secretion/processing ATP-binding protein CyaB</fullName>
    </recommendedName>
</protein>
<dbReference type="Gene3D" id="1.20.1560.10">
    <property type="entry name" value="ABC transporter type 1, transmembrane domain"/>
    <property type="match status" value="1"/>
</dbReference>
<dbReference type="Gene3D" id="3.40.50.300">
    <property type="entry name" value="P-loop containing nucleotide triphosphate hydrolases"/>
    <property type="match status" value="1"/>
</dbReference>
<dbReference type="PANTHER" id="PTHR24221:SF654">
    <property type="entry name" value="ATP-BINDING CASSETTE SUB-FAMILY B MEMBER 6"/>
    <property type="match status" value="1"/>
</dbReference>
<dbReference type="KEGG" id="pus:CKA81_03270"/>
<evidence type="ECO:0000256" key="3">
    <source>
        <dbReference type="ARBA" id="ARBA00022475"/>
    </source>
</evidence>
<comment type="similarity">
    <text evidence="11">Belongs to the ABC transporter superfamily. Cyclolysin exporter (TC 3.A.1.109.2) family.</text>
</comment>
<keyword evidence="5" id="KW-0204">Cytolysis</keyword>
<dbReference type="RefSeq" id="WP_128354027.1">
    <property type="nucleotide sequence ID" value="NZ_CP022987.1"/>
</dbReference>
<gene>
    <name evidence="16" type="ORF">CKA81_03270</name>
</gene>
<dbReference type="InterPro" id="IPR011527">
    <property type="entry name" value="ABC1_TM_dom"/>
</dbReference>
<keyword evidence="9 13" id="KW-0472">Membrane</keyword>
<name>A0A410G9U4_9BURK</name>
<dbReference type="InterPro" id="IPR017871">
    <property type="entry name" value="ABC_transporter-like_CS"/>
</dbReference>
<sequence length="985" mass="105819">MGLSSTDPLAGPALHALVQAEGRRLTVAGNTPFLLNDTATVWWLQQGRIELFLVDIREGEAGGARRYFASVEPGTLLFGLDASAPEYENMGLLAVPHVNTEVVGLSMGAVHGLAASGEAGLDLAAPIDEWIALISQGLVGWIGAGPVVHQSLRLGEVALVDAHRRASSATGVQWVGLPGASALYFDTQELPRHEAQCWLPLTPASWVLIGEALEVQPLSTAQLITQGDIWRGLNVLHQLMPPLAGMNVRLANVDEHNRLRSRAASAEREWQQGMGQLRAVLDKGDGASRGVASRNQALVQVLEVIGEREGFMVSVPSSGRQAGDDNAPPSLSAIVRSSKLRQRRVLLRPDWHKVDTHAMLGYALDDGRPLAILPQSGKPPVVYDPASGITVTGRDALAMLDIEAVSFTAPLPPHSIDWRSLGRFTLSRGWRDLLVLLLSTLCGGLLGMAVPVASGYLIDTVIPGHDRNHLVQVGIIVAVLGVSGFVMSYVGVIAFNRFEGKAGSALQAAIIDRLLRLPAGFFRDFTAGDLALRASAITHVMRLLTGTAASAIMGAMFAVFSFTLMLWYDWRMGLWAGLATLIYAGATVVLIVLQLSFERQLAQRSGELQSMMLQFISGIAKLRQSASEDRAFTRWARRFSSAERIRASASSYQNIQIALNAFFGLAALFLFFMLLGKFRETDEVSMLGVGAFAAFLAAFNNFRGSITQLTQTLGSLLAVPPLLSRAMPILQAMPEVSDDKADPGLLSGAVEFSHVSFRYHPDGPWVVDDVSIAARSGEFIAIVGGSGSGKSTLIRLLLGFEAQESGAIMLDGKGMNDLDVQAVRRQMGVVLQNSSPMPGSILENIVGITNGTQEEAWQAARKVGLAEDIEAMPMGMHTMVTEGAGSLSGGQMQRLMIARAIVGDPRILVLDEATSALDNRTQSVVTESLDRLSVTRIVVAHRLSTVTRANRIYVMDAGCVVEVGNYDELMRKNGHFVRLSAAQLV</sequence>
<feature type="transmembrane region" description="Helical" evidence="13">
    <location>
        <begin position="470"/>
        <end position="495"/>
    </location>
</feature>
<dbReference type="Pfam" id="PF00005">
    <property type="entry name" value="ABC_tran"/>
    <property type="match status" value="1"/>
</dbReference>
<evidence type="ECO:0000313" key="17">
    <source>
        <dbReference type="Proteomes" id="UP000283474"/>
    </source>
</evidence>
<keyword evidence="6" id="KW-0547">Nucleotide-binding</keyword>
<keyword evidence="17" id="KW-1185">Reference proteome</keyword>
<dbReference type="PROSITE" id="PS50929">
    <property type="entry name" value="ABC_TM1F"/>
    <property type="match status" value="1"/>
</dbReference>
<proteinExistence type="inferred from homology"/>
<feature type="transmembrane region" description="Helical" evidence="13">
    <location>
        <begin position="657"/>
        <end position="678"/>
    </location>
</feature>
<dbReference type="PROSITE" id="PS50893">
    <property type="entry name" value="ABC_TRANSPORTER_2"/>
    <property type="match status" value="1"/>
</dbReference>
<dbReference type="GO" id="GO:0005524">
    <property type="term" value="F:ATP binding"/>
    <property type="evidence" value="ECO:0007669"/>
    <property type="project" value="UniProtKB-KW"/>
</dbReference>
<dbReference type="GO" id="GO:0005886">
    <property type="term" value="C:plasma membrane"/>
    <property type="evidence" value="ECO:0007669"/>
    <property type="project" value="UniProtKB-SubCell"/>
</dbReference>
<evidence type="ECO:0000259" key="15">
    <source>
        <dbReference type="PROSITE" id="PS50929"/>
    </source>
</evidence>
<evidence type="ECO:0000256" key="10">
    <source>
        <dbReference type="ARBA" id="ARBA00055355"/>
    </source>
</evidence>
<feature type="transmembrane region" description="Helical" evidence="13">
    <location>
        <begin position="574"/>
        <end position="595"/>
    </location>
</feature>
<comment type="subcellular location">
    <subcellularLocation>
        <location evidence="1">Cell membrane</location>
        <topology evidence="1">Multi-pass membrane protein</topology>
    </subcellularLocation>
</comment>
<evidence type="ECO:0000256" key="9">
    <source>
        <dbReference type="ARBA" id="ARBA00023136"/>
    </source>
</evidence>
<dbReference type="Pfam" id="PF00664">
    <property type="entry name" value="ABC_membrane"/>
    <property type="match status" value="1"/>
</dbReference>
<dbReference type="SUPFAM" id="SSF52540">
    <property type="entry name" value="P-loop containing nucleoside triphosphate hydrolases"/>
    <property type="match status" value="1"/>
</dbReference>
<keyword evidence="3" id="KW-1003">Cell membrane</keyword>
<dbReference type="GO" id="GO:0034040">
    <property type="term" value="F:ATPase-coupled lipid transmembrane transporter activity"/>
    <property type="evidence" value="ECO:0007669"/>
    <property type="project" value="TreeGrafter"/>
</dbReference>
<dbReference type="FunFam" id="3.40.50.300:FF:000299">
    <property type="entry name" value="ABC transporter ATP-binding protein/permease"/>
    <property type="match status" value="1"/>
</dbReference>
<dbReference type="InterPro" id="IPR022515">
    <property type="entry name" value="NHPM_micro_ABC2"/>
</dbReference>
<keyword evidence="5" id="KW-0354">Hemolysis</keyword>
<feature type="transmembrane region" description="Helical" evidence="13">
    <location>
        <begin position="543"/>
        <end position="568"/>
    </location>
</feature>
<feature type="domain" description="ABC transporter" evidence="14">
    <location>
        <begin position="750"/>
        <end position="982"/>
    </location>
</feature>
<dbReference type="GO" id="GO:0140359">
    <property type="term" value="F:ABC-type transporter activity"/>
    <property type="evidence" value="ECO:0007669"/>
    <property type="project" value="InterPro"/>
</dbReference>
<keyword evidence="8 13" id="KW-1133">Transmembrane helix</keyword>
<dbReference type="EMBL" id="CP022987">
    <property type="protein sequence ID" value="QAA92975.1"/>
    <property type="molecule type" value="Genomic_DNA"/>
</dbReference>
<evidence type="ECO:0000313" key="16">
    <source>
        <dbReference type="EMBL" id="QAA92975.1"/>
    </source>
</evidence>
<evidence type="ECO:0000256" key="7">
    <source>
        <dbReference type="ARBA" id="ARBA00022840"/>
    </source>
</evidence>
<evidence type="ECO:0000256" key="13">
    <source>
        <dbReference type="SAM" id="Phobius"/>
    </source>
</evidence>
<keyword evidence="4 13" id="KW-0812">Transmembrane</keyword>